<keyword evidence="2" id="KW-1185">Reference proteome</keyword>
<dbReference type="EMBL" id="JAKMXF010000035">
    <property type="protein sequence ID" value="KAI6660252.1"/>
    <property type="molecule type" value="Genomic_DNA"/>
</dbReference>
<dbReference type="Proteomes" id="UP001165289">
    <property type="component" value="Unassembled WGS sequence"/>
</dbReference>
<comment type="caution">
    <text evidence="1">The sequence shown here is derived from an EMBL/GenBank/DDBJ whole genome shotgun (WGS) entry which is preliminary data.</text>
</comment>
<sequence>MVYRLNQRRAALLYRYHELCDEKAARRLDRIKKFEELAGMEAETERRLQMNDLRELQERILADIKLELAEFNAHQPETHIVFRNQSEPLEQLIAELGEVLEEEVPMQGDQMSIFWKDSPPL</sequence>
<proteinExistence type="predicted"/>
<organism evidence="1 2">
    <name type="scientific">Oopsacas minuta</name>
    <dbReference type="NCBI Taxonomy" id="111878"/>
    <lineage>
        <taxon>Eukaryota</taxon>
        <taxon>Metazoa</taxon>
        <taxon>Porifera</taxon>
        <taxon>Hexactinellida</taxon>
        <taxon>Hexasterophora</taxon>
        <taxon>Lyssacinosida</taxon>
        <taxon>Leucopsacidae</taxon>
        <taxon>Oopsacas</taxon>
    </lineage>
</organism>
<dbReference type="AlphaFoldDB" id="A0AAV7KG46"/>
<evidence type="ECO:0000313" key="2">
    <source>
        <dbReference type="Proteomes" id="UP001165289"/>
    </source>
</evidence>
<gene>
    <name evidence="1" type="ORF">LOD99_10422</name>
</gene>
<protein>
    <submittedName>
        <fullName evidence="1">Uncharacterized protein</fullName>
    </submittedName>
</protein>
<reference evidence="1 2" key="1">
    <citation type="journal article" date="2023" name="BMC Biol.">
        <title>The compact genome of the sponge Oopsacas minuta (Hexactinellida) is lacking key metazoan core genes.</title>
        <authorList>
            <person name="Santini S."/>
            <person name="Schenkelaars Q."/>
            <person name="Jourda C."/>
            <person name="Duchesne M."/>
            <person name="Belahbib H."/>
            <person name="Rocher C."/>
            <person name="Selva M."/>
            <person name="Riesgo A."/>
            <person name="Vervoort M."/>
            <person name="Leys S.P."/>
            <person name="Kodjabachian L."/>
            <person name="Le Bivic A."/>
            <person name="Borchiellini C."/>
            <person name="Claverie J.M."/>
            <person name="Renard E."/>
        </authorList>
    </citation>
    <scope>NUCLEOTIDE SEQUENCE [LARGE SCALE GENOMIC DNA]</scope>
    <source>
        <strain evidence="1">SPO-2</strain>
    </source>
</reference>
<accession>A0AAV7KG46</accession>
<evidence type="ECO:0000313" key="1">
    <source>
        <dbReference type="EMBL" id="KAI6660252.1"/>
    </source>
</evidence>
<name>A0AAV7KG46_9METZ</name>